<dbReference type="GO" id="GO:0000976">
    <property type="term" value="F:transcription cis-regulatory region binding"/>
    <property type="evidence" value="ECO:0007669"/>
    <property type="project" value="TreeGrafter"/>
</dbReference>
<dbReference type="InterPro" id="IPR036388">
    <property type="entry name" value="WH-like_DNA-bd_sf"/>
</dbReference>
<dbReference type="InterPro" id="IPR016032">
    <property type="entry name" value="Sig_transdc_resp-reg_C-effctor"/>
</dbReference>
<dbReference type="KEGG" id="aft:BBF96_14735"/>
<dbReference type="CDD" id="cd00383">
    <property type="entry name" value="trans_reg_C"/>
    <property type="match status" value="1"/>
</dbReference>
<dbReference type="Gene3D" id="6.10.250.690">
    <property type="match status" value="1"/>
</dbReference>
<dbReference type="Proteomes" id="UP000267250">
    <property type="component" value="Chromosome"/>
</dbReference>
<keyword evidence="2 8" id="KW-0597">Phosphoprotein</keyword>
<dbReference type="InterPro" id="IPR039420">
    <property type="entry name" value="WalR-like"/>
</dbReference>
<evidence type="ECO:0000313" key="12">
    <source>
        <dbReference type="EMBL" id="AZR74531.1"/>
    </source>
</evidence>
<feature type="modified residue" description="4-aspartylphosphate" evidence="8">
    <location>
        <position position="53"/>
    </location>
</feature>
<dbReference type="AlphaFoldDB" id="A0A3S9T1U8"/>
<proteinExistence type="predicted"/>
<reference evidence="12 13" key="1">
    <citation type="submission" date="2016-07" db="EMBL/GenBank/DDBJ databases">
        <title>Genome and transcriptome analysis of iron-reducing fermentative bacteria Anoxybacter fermentans.</title>
        <authorList>
            <person name="Zeng X."/>
            <person name="Shao Z."/>
        </authorList>
    </citation>
    <scope>NUCLEOTIDE SEQUENCE [LARGE SCALE GENOMIC DNA]</scope>
    <source>
        <strain evidence="12 13">DY22613</strain>
    </source>
</reference>
<dbReference type="Gene3D" id="3.40.50.2300">
    <property type="match status" value="1"/>
</dbReference>
<dbReference type="InterPro" id="IPR011006">
    <property type="entry name" value="CheY-like_superfamily"/>
</dbReference>
<protein>
    <recommendedName>
        <fullName evidence="1">Stage 0 sporulation protein A homolog</fullName>
    </recommendedName>
</protein>
<dbReference type="EMBL" id="CP016379">
    <property type="protein sequence ID" value="AZR74531.1"/>
    <property type="molecule type" value="Genomic_DNA"/>
</dbReference>
<dbReference type="GO" id="GO:0005829">
    <property type="term" value="C:cytosol"/>
    <property type="evidence" value="ECO:0007669"/>
    <property type="project" value="TreeGrafter"/>
</dbReference>
<comment type="function">
    <text evidence="7">May play the central regulatory role in sporulation. It may be an element of the effector pathway responsible for the activation of sporulation genes in response to nutritional stress. Spo0A may act in concert with spo0H (a sigma factor) to control the expression of some genes that are critical to the sporulation process.</text>
</comment>
<dbReference type="InterPro" id="IPR001867">
    <property type="entry name" value="OmpR/PhoB-type_DNA-bd"/>
</dbReference>
<evidence type="ECO:0000256" key="2">
    <source>
        <dbReference type="ARBA" id="ARBA00022553"/>
    </source>
</evidence>
<dbReference type="PANTHER" id="PTHR48111:SF52">
    <property type="entry name" value="TRANSCRIPTIONAL REGULATORY PROTEIN YVRH"/>
    <property type="match status" value="1"/>
</dbReference>
<organism evidence="12 13">
    <name type="scientific">Anoxybacter fermentans</name>
    <dbReference type="NCBI Taxonomy" id="1323375"/>
    <lineage>
        <taxon>Bacteria</taxon>
        <taxon>Bacillati</taxon>
        <taxon>Bacillota</taxon>
        <taxon>Clostridia</taxon>
        <taxon>Halanaerobiales</taxon>
        <taxon>Anoxybacter</taxon>
    </lineage>
</organism>
<dbReference type="SMART" id="SM00862">
    <property type="entry name" value="Trans_reg_C"/>
    <property type="match status" value="1"/>
</dbReference>
<evidence type="ECO:0000256" key="1">
    <source>
        <dbReference type="ARBA" id="ARBA00018672"/>
    </source>
</evidence>
<accession>A0A3S9T1U8</accession>
<keyword evidence="3" id="KW-0902">Two-component regulatory system</keyword>
<keyword evidence="5 9" id="KW-0238">DNA-binding</keyword>
<keyword evidence="4" id="KW-0805">Transcription regulation</keyword>
<evidence type="ECO:0000256" key="6">
    <source>
        <dbReference type="ARBA" id="ARBA00023163"/>
    </source>
</evidence>
<evidence type="ECO:0000313" key="13">
    <source>
        <dbReference type="Proteomes" id="UP000267250"/>
    </source>
</evidence>
<evidence type="ECO:0000256" key="4">
    <source>
        <dbReference type="ARBA" id="ARBA00023015"/>
    </source>
</evidence>
<dbReference type="Pfam" id="PF00486">
    <property type="entry name" value="Trans_reg_C"/>
    <property type="match status" value="1"/>
</dbReference>
<dbReference type="GO" id="GO:0006355">
    <property type="term" value="P:regulation of DNA-templated transcription"/>
    <property type="evidence" value="ECO:0007669"/>
    <property type="project" value="InterPro"/>
</dbReference>
<feature type="DNA-binding region" description="OmpR/PhoB-type" evidence="9">
    <location>
        <begin position="131"/>
        <end position="230"/>
    </location>
</feature>
<dbReference type="SMART" id="SM00448">
    <property type="entry name" value="REC"/>
    <property type="match status" value="1"/>
</dbReference>
<dbReference type="Pfam" id="PF00072">
    <property type="entry name" value="Response_reg"/>
    <property type="match status" value="1"/>
</dbReference>
<dbReference type="OrthoDB" id="9790442at2"/>
<evidence type="ECO:0000256" key="5">
    <source>
        <dbReference type="ARBA" id="ARBA00023125"/>
    </source>
</evidence>
<dbReference type="RefSeq" id="WP_127017891.1">
    <property type="nucleotide sequence ID" value="NZ_CP016379.1"/>
</dbReference>
<dbReference type="CDD" id="cd17574">
    <property type="entry name" value="REC_OmpR"/>
    <property type="match status" value="1"/>
</dbReference>
<keyword evidence="13" id="KW-1185">Reference proteome</keyword>
<feature type="domain" description="Response regulatory" evidence="10">
    <location>
        <begin position="4"/>
        <end position="117"/>
    </location>
</feature>
<dbReference type="SUPFAM" id="SSF46894">
    <property type="entry name" value="C-terminal effector domain of the bipartite response regulators"/>
    <property type="match status" value="1"/>
</dbReference>
<evidence type="ECO:0000259" key="10">
    <source>
        <dbReference type="PROSITE" id="PS50110"/>
    </source>
</evidence>
<evidence type="ECO:0000256" key="8">
    <source>
        <dbReference type="PROSITE-ProRule" id="PRU00169"/>
    </source>
</evidence>
<dbReference type="GO" id="GO:0032993">
    <property type="term" value="C:protein-DNA complex"/>
    <property type="evidence" value="ECO:0007669"/>
    <property type="project" value="TreeGrafter"/>
</dbReference>
<sequence length="236" mass="27246">MPEKILIADDEREIVELLSLYLSNEGYQVFKAYDGLEALEQFNSNQLDLVILDIMMPGMDGFQLVKKIREKSNIPLIFLSARSEDVDKILGLGLGADDYITKPFSPLEVLARVKAQLRRFYKLNESKRSVPEVLKIGQIELDTGACTVKVAGETVEVTSLEFRLLKFFMEHAGQVFTKKQIFEQVWREPYMGDDNTIMVHLSRLREKIEPNPSHPIYLTTIRGIGYRFERRVKDER</sequence>
<name>A0A3S9T1U8_9FIRM</name>
<gene>
    <name evidence="12" type="ORF">BBF96_14735</name>
</gene>
<dbReference type="FunFam" id="1.10.10.10:FF:000018">
    <property type="entry name" value="DNA-binding response regulator ResD"/>
    <property type="match status" value="1"/>
</dbReference>
<dbReference type="PROSITE" id="PS51755">
    <property type="entry name" value="OMPR_PHOB"/>
    <property type="match status" value="1"/>
</dbReference>
<dbReference type="InterPro" id="IPR001789">
    <property type="entry name" value="Sig_transdc_resp-reg_receiver"/>
</dbReference>
<dbReference type="SUPFAM" id="SSF52172">
    <property type="entry name" value="CheY-like"/>
    <property type="match status" value="1"/>
</dbReference>
<feature type="domain" description="OmpR/PhoB-type" evidence="11">
    <location>
        <begin position="131"/>
        <end position="230"/>
    </location>
</feature>
<dbReference type="GO" id="GO:0000156">
    <property type="term" value="F:phosphorelay response regulator activity"/>
    <property type="evidence" value="ECO:0007669"/>
    <property type="project" value="TreeGrafter"/>
</dbReference>
<dbReference type="Gene3D" id="1.10.10.10">
    <property type="entry name" value="Winged helix-like DNA-binding domain superfamily/Winged helix DNA-binding domain"/>
    <property type="match status" value="1"/>
</dbReference>
<dbReference type="FunFam" id="3.40.50.2300:FF:000001">
    <property type="entry name" value="DNA-binding response regulator PhoB"/>
    <property type="match status" value="1"/>
</dbReference>
<evidence type="ECO:0000256" key="9">
    <source>
        <dbReference type="PROSITE-ProRule" id="PRU01091"/>
    </source>
</evidence>
<keyword evidence="6" id="KW-0804">Transcription</keyword>
<dbReference type="PANTHER" id="PTHR48111">
    <property type="entry name" value="REGULATOR OF RPOS"/>
    <property type="match status" value="1"/>
</dbReference>
<dbReference type="PROSITE" id="PS50110">
    <property type="entry name" value="RESPONSE_REGULATORY"/>
    <property type="match status" value="1"/>
</dbReference>
<evidence type="ECO:0000259" key="11">
    <source>
        <dbReference type="PROSITE" id="PS51755"/>
    </source>
</evidence>
<evidence type="ECO:0000256" key="3">
    <source>
        <dbReference type="ARBA" id="ARBA00023012"/>
    </source>
</evidence>
<evidence type="ECO:0000256" key="7">
    <source>
        <dbReference type="ARBA" id="ARBA00024867"/>
    </source>
</evidence>